<dbReference type="PROSITE" id="PS00109">
    <property type="entry name" value="PROTEIN_KINASE_TYR"/>
    <property type="match status" value="1"/>
</dbReference>
<dbReference type="Gene3D" id="1.10.510.10">
    <property type="entry name" value="Transferase(Phosphotransferase) domain 1"/>
    <property type="match status" value="1"/>
</dbReference>
<evidence type="ECO:0000256" key="4">
    <source>
        <dbReference type="ARBA" id="ARBA00013948"/>
    </source>
</evidence>
<sequence length="409" mass="47173">METPVGREIPVHQDDGDALFRRSRELAREAENALMRSRTWSFEKLLGNGSYGATMLLSERDHLHHDRERKVVLKLPLVLGGGNQDFAREGETLELLRGHAHIVQLISYVESISHFQRTGGRVRRTLRRAVHAFRNPPAHLFGYLSRLSENNGPALLLEFLENGDLIRIMERIYFRRFQLPNRLLWAWYHCCKKSSAALSALKIRKQVVSACVAMTYARGGPEPRSVELETPQENHTHLRLIHDDIAARNVMVGERDPLVPAHRATPKLVLIDFGLARTLPENQEREAERRNLEAINLVMLDLINPPVTRQDQGLHPYEWNGIRTLARGLFSGRRTSLLDPELRRLLAESFRIGNDGDPVGRPSLEETFERTRIGMLKPMESYRNRIREGDRYLRVSLQRFLNDADDEWE</sequence>
<comment type="function">
    <text evidence="1">Component of the EKC/KEOPS complex that is required for the formation of a threonylcarbamoyl group on adenosine at position 37 (t(6)A37) in tRNAs that read codons beginning with adenine. The complex is probably involved in the transfer of the threonylcarbamoyl moiety of threonylcarbamoyl-AMP (TC-AMP) to the N6 group of A37. BUD32 has ATPase activity in the context of the EKC/KEOPS complex and likely plays a supporting role to the catalytic subunit KAE1. The EKC/KEOPS complex also promotes both telomere uncapping and telomere elongation. The complex is required for efficient recruitment of transcriptional coactivators.</text>
</comment>
<comment type="catalytic activity">
    <reaction evidence="8">
        <text>L-threonyl-[protein] + ATP = O-phospho-L-threonyl-[protein] + ADP + H(+)</text>
        <dbReference type="Rhea" id="RHEA:46608"/>
        <dbReference type="Rhea" id="RHEA-COMP:11060"/>
        <dbReference type="Rhea" id="RHEA-COMP:11605"/>
        <dbReference type="ChEBI" id="CHEBI:15378"/>
        <dbReference type="ChEBI" id="CHEBI:30013"/>
        <dbReference type="ChEBI" id="CHEBI:30616"/>
        <dbReference type="ChEBI" id="CHEBI:61977"/>
        <dbReference type="ChEBI" id="CHEBI:456216"/>
        <dbReference type="EC" id="2.7.11.1"/>
    </reaction>
</comment>
<dbReference type="InterPro" id="IPR017441">
    <property type="entry name" value="Protein_kinase_ATP_BS"/>
</dbReference>
<evidence type="ECO:0000256" key="8">
    <source>
        <dbReference type="ARBA" id="ARBA00047899"/>
    </source>
</evidence>
<evidence type="ECO:0000256" key="5">
    <source>
        <dbReference type="ARBA" id="ARBA00019973"/>
    </source>
</evidence>
<proteinExistence type="predicted"/>
<dbReference type="SUPFAM" id="SSF56112">
    <property type="entry name" value="Protein kinase-like (PK-like)"/>
    <property type="match status" value="1"/>
</dbReference>
<dbReference type="EMBL" id="JAWHQM010000002">
    <property type="protein sequence ID" value="KAK5624990.1"/>
    <property type="molecule type" value="Genomic_DNA"/>
</dbReference>
<dbReference type="GO" id="GO:0004674">
    <property type="term" value="F:protein serine/threonine kinase activity"/>
    <property type="evidence" value="ECO:0007669"/>
    <property type="project" value="UniProtKB-EC"/>
</dbReference>
<keyword evidence="10" id="KW-0547">Nucleotide-binding</keyword>
<dbReference type="PROSITE" id="PS50011">
    <property type="entry name" value="PROTEIN_KINASE_DOM"/>
    <property type="match status" value="1"/>
</dbReference>
<evidence type="ECO:0000256" key="10">
    <source>
        <dbReference type="PROSITE-ProRule" id="PRU10141"/>
    </source>
</evidence>
<evidence type="ECO:0000256" key="3">
    <source>
        <dbReference type="ARBA" id="ARBA00012513"/>
    </source>
</evidence>
<feature type="binding site" evidence="10">
    <location>
        <position position="74"/>
    </location>
    <ligand>
        <name>ATP</name>
        <dbReference type="ChEBI" id="CHEBI:30616"/>
    </ligand>
</feature>
<reference evidence="12 13" key="1">
    <citation type="submission" date="2023-10" db="EMBL/GenBank/DDBJ databases">
        <title>Draft genome sequence of Xylaria bambusicola isolate GMP-LS, the root and basal stem rot pathogen of sugarcane in Indonesia.</title>
        <authorList>
            <person name="Selvaraj P."/>
            <person name="Muralishankar V."/>
            <person name="Muruganantham S."/>
            <person name="Sp S."/>
            <person name="Haryani S."/>
            <person name="Lau K.J.X."/>
            <person name="Naqvi N.I."/>
        </authorList>
    </citation>
    <scope>NUCLEOTIDE SEQUENCE [LARGE SCALE GENOMIC DNA]</scope>
    <source>
        <strain evidence="12">GMP-LS</strain>
    </source>
</reference>
<dbReference type="EC" id="2.7.11.1" evidence="3"/>
<accession>A0AAN7U3Z2</accession>
<comment type="subunit">
    <text evidence="2">Component of the EKC/KEOPS complex composed of at least BUD32, CGI121, GON7, KAE1 and PCC1; the whole complex dimerizes.</text>
</comment>
<dbReference type="InterPro" id="IPR008266">
    <property type="entry name" value="Tyr_kinase_AS"/>
</dbReference>
<dbReference type="GO" id="GO:0005524">
    <property type="term" value="F:ATP binding"/>
    <property type="evidence" value="ECO:0007669"/>
    <property type="project" value="UniProtKB-UniRule"/>
</dbReference>
<comment type="catalytic activity">
    <reaction evidence="9">
        <text>L-seryl-[protein] + ATP = O-phospho-L-seryl-[protein] + ADP + H(+)</text>
        <dbReference type="Rhea" id="RHEA:17989"/>
        <dbReference type="Rhea" id="RHEA-COMP:9863"/>
        <dbReference type="Rhea" id="RHEA-COMP:11604"/>
        <dbReference type="ChEBI" id="CHEBI:15378"/>
        <dbReference type="ChEBI" id="CHEBI:29999"/>
        <dbReference type="ChEBI" id="CHEBI:30616"/>
        <dbReference type="ChEBI" id="CHEBI:83421"/>
        <dbReference type="ChEBI" id="CHEBI:456216"/>
        <dbReference type="EC" id="2.7.11.1"/>
    </reaction>
</comment>
<evidence type="ECO:0000313" key="12">
    <source>
        <dbReference type="EMBL" id="KAK5624990.1"/>
    </source>
</evidence>
<evidence type="ECO:0000256" key="7">
    <source>
        <dbReference type="ARBA" id="ARBA00033194"/>
    </source>
</evidence>
<evidence type="ECO:0000256" key="6">
    <source>
        <dbReference type="ARBA" id="ARBA00030980"/>
    </source>
</evidence>
<gene>
    <name evidence="12" type="ORF">RRF57_000706</name>
</gene>
<evidence type="ECO:0000256" key="9">
    <source>
        <dbReference type="ARBA" id="ARBA00048679"/>
    </source>
</evidence>
<protein>
    <recommendedName>
        <fullName evidence="5">EKC/KEOPS complex subunit BUD32</fullName>
        <ecNumber evidence="3">2.7.11.1</ecNumber>
    </recommendedName>
    <alternativeName>
        <fullName evidence="6 7">Atypical Serine/threonine protein kinase BUD32</fullName>
    </alternativeName>
    <alternativeName>
        <fullName evidence="4">EKC/KEOPS complex subunit bud32</fullName>
    </alternativeName>
</protein>
<evidence type="ECO:0000256" key="1">
    <source>
        <dbReference type="ARBA" id="ARBA00003747"/>
    </source>
</evidence>
<organism evidence="12 13">
    <name type="scientific">Xylaria bambusicola</name>
    <dbReference type="NCBI Taxonomy" id="326684"/>
    <lineage>
        <taxon>Eukaryota</taxon>
        <taxon>Fungi</taxon>
        <taxon>Dikarya</taxon>
        <taxon>Ascomycota</taxon>
        <taxon>Pezizomycotina</taxon>
        <taxon>Sordariomycetes</taxon>
        <taxon>Xylariomycetidae</taxon>
        <taxon>Xylariales</taxon>
        <taxon>Xylariaceae</taxon>
        <taxon>Xylaria</taxon>
    </lineage>
</organism>
<evidence type="ECO:0000313" key="13">
    <source>
        <dbReference type="Proteomes" id="UP001305414"/>
    </source>
</evidence>
<keyword evidence="10" id="KW-0067">ATP-binding</keyword>
<feature type="domain" description="Protein kinase" evidence="11">
    <location>
        <begin position="40"/>
        <end position="373"/>
    </location>
</feature>
<keyword evidence="13" id="KW-1185">Reference proteome</keyword>
<dbReference type="InterPro" id="IPR011009">
    <property type="entry name" value="Kinase-like_dom_sf"/>
</dbReference>
<evidence type="ECO:0000259" key="11">
    <source>
        <dbReference type="PROSITE" id="PS50011"/>
    </source>
</evidence>
<dbReference type="InterPro" id="IPR000719">
    <property type="entry name" value="Prot_kinase_dom"/>
</dbReference>
<name>A0AAN7U3Z2_9PEZI</name>
<evidence type="ECO:0000256" key="2">
    <source>
        <dbReference type="ARBA" id="ARBA00011534"/>
    </source>
</evidence>
<dbReference type="Proteomes" id="UP001305414">
    <property type="component" value="Unassembled WGS sequence"/>
</dbReference>
<dbReference type="AlphaFoldDB" id="A0AAN7U3Z2"/>
<comment type="caution">
    <text evidence="12">The sequence shown here is derived from an EMBL/GenBank/DDBJ whole genome shotgun (WGS) entry which is preliminary data.</text>
</comment>
<dbReference type="PROSITE" id="PS00107">
    <property type="entry name" value="PROTEIN_KINASE_ATP"/>
    <property type="match status" value="1"/>
</dbReference>